<name>A0A1X2H6R8_SYNRA</name>
<sequence>MKAFRHSGDLSTNLPNLSSSTGKWSSTTTMRDADASRISFPGKAATRNSDESCCSCCRANASPPQQEKKKKIRKPIISTPARPVPEEEEEDVHHSRGSNRRSLFGSIRHLYVEKSQSLLLENTASVARDHLANERTFLAWLRTSLTLVTVGVAITQLYHLAPGDTRGINHQRLGRVVGALFVSFSMLFLYFGNARYFHSQASMTKGYFPASRGSVAFASTTI</sequence>
<feature type="transmembrane region" description="Helical" evidence="7">
    <location>
        <begin position="137"/>
        <end position="161"/>
    </location>
</feature>
<feature type="domain" description="DUF202" evidence="8">
    <location>
        <begin position="128"/>
        <end position="200"/>
    </location>
</feature>
<dbReference type="PANTHER" id="PTHR34187">
    <property type="entry name" value="FGR18P"/>
    <property type="match status" value="1"/>
</dbReference>
<evidence type="ECO:0000259" key="8">
    <source>
        <dbReference type="Pfam" id="PF02656"/>
    </source>
</evidence>
<keyword evidence="3 7" id="KW-0812">Transmembrane</keyword>
<feature type="region of interest" description="Disordered" evidence="6">
    <location>
        <begin position="59"/>
        <end position="99"/>
    </location>
</feature>
<dbReference type="EMBL" id="MCGN01000008">
    <property type="protein sequence ID" value="ORY94172.1"/>
    <property type="molecule type" value="Genomic_DNA"/>
</dbReference>
<dbReference type="InterPro" id="IPR052053">
    <property type="entry name" value="IM_YidH-like"/>
</dbReference>
<accession>A0A1X2H6R8</accession>
<keyword evidence="5 7" id="KW-0472">Membrane</keyword>
<comment type="caution">
    <text evidence="9">The sequence shown here is derived from an EMBL/GenBank/DDBJ whole genome shotgun (WGS) entry which is preliminary data.</text>
</comment>
<evidence type="ECO:0000256" key="4">
    <source>
        <dbReference type="ARBA" id="ARBA00022989"/>
    </source>
</evidence>
<keyword evidence="10" id="KW-1185">Reference proteome</keyword>
<gene>
    <name evidence="9" type="ORF">BCR43DRAFT_461651</name>
</gene>
<keyword evidence="4 7" id="KW-1133">Transmembrane helix</keyword>
<keyword evidence="2" id="KW-1003">Cell membrane</keyword>
<dbReference type="GO" id="GO:0005886">
    <property type="term" value="C:plasma membrane"/>
    <property type="evidence" value="ECO:0007669"/>
    <property type="project" value="UniProtKB-SubCell"/>
</dbReference>
<evidence type="ECO:0000256" key="7">
    <source>
        <dbReference type="SAM" id="Phobius"/>
    </source>
</evidence>
<feature type="compositionally biased region" description="Low complexity" evidence="6">
    <location>
        <begin position="10"/>
        <end position="29"/>
    </location>
</feature>
<dbReference type="OrthoDB" id="199599at2759"/>
<dbReference type="InterPro" id="IPR003807">
    <property type="entry name" value="DUF202"/>
</dbReference>
<dbReference type="AlphaFoldDB" id="A0A1X2H6R8"/>
<comment type="subcellular location">
    <subcellularLocation>
        <location evidence="1">Cell membrane</location>
        <topology evidence="1">Multi-pass membrane protein</topology>
    </subcellularLocation>
</comment>
<feature type="region of interest" description="Disordered" evidence="6">
    <location>
        <begin position="1"/>
        <end position="31"/>
    </location>
</feature>
<evidence type="ECO:0000313" key="9">
    <source>
        <dbReference type="EMBL" id="ORY94172.1"/>
    </source>
</evidence>
<dbReference type="PANTHER" id="PTHR34187:SF2">
    <property type="entry name" value="DUF202 DOMAIN-CONTAINING PROTEIN"/>
    <property type="match status" value="1"/>
</dbReference>
<dbReference type="Proteomes" id="UP000242180">
    <property type="component" value="Unassembled WGS sequence"/>
</dbReference>
<evidence type="ECO:0000256" key="2">
    <source>
        <dbReference type="ARBA" id="ARBA00022475"/>
    </source>
</evidence>
<evidence type="ECO:0000256" key="3">
    <source>
        <dbReference type="ARBA" id="ARBA00022692"/>
    </source>
</evidence>
<evidence type="ECO:0000256" key="5">
    <source>
        <dbReference type="ARBA" id="ARBA00023136"/>
    </source>
</evidence>
<evidence type="ECO:0000256" key="6">
    <source>
        <dbReference type="SAM" id="MobiDB-lite"/>
    </source>
</evidence>
<feature type="non-terminal residue" evidence="9">
    <location>
        <position position="222"/>
    </location>
</feature>
<reference evidence="9 10" key="1">
    <citation type="submission" date="2016-07" db="EMBL/GenBank/DDBJ databases">
        <title>Pervasive Adenine N6-methylation of Active Genes in Fungi.</title>
        <authorList>
            <consortium name="DOE Joint Genome Institute"/>
            <person name="Mondo S.J."/>
            <person name="Dannebaum R.O."/>
            <person name="Kuo R.C."/>
            <person name="Labutti K."/>
            <person name="Haridas S."/>
            <person name="Kuo A."/>
            <person name="Salamov A."/>
            <person name="Ahrendt S.R."/>
            <person name="Lipzen A."/>
            <person name="Sullivan W."/>
            <person name="Andreopoulos W.B."/>
            <person name="Clum A."/>
            <person name="Lindquist E."/>
            <person name="Daum C."/>
            <person name="Ramamoorthy G.K."/>
            <person name="Gryganskyi A."/>
            <person name="Culley D."/>
            <person name="Magnuson J.K."/>
            <person name="James T.Y."/>
            <person name="O'Malley M.A."/>
            <person name="Stajich J.E."/>
            <person name="Spatafora J.W."/>
            <person name="Visel A."/>
            <person name="Grigoriev I.V."/>
        </authorList>
    </citation>
    <scope>NUCLEOTIDE SEQUENCE [LARGE SCALE GENOMIC DNA]</scope>
    <source>
        <strain evidence="9 10">NRRL 2496</strain>
    </source>
</reference>
<organism evidence="9 10">
    <name type="scientific">Syncephalastrum racemosum</name>
    <name type="common">Filamentous fungus</name>
    <dbReference type="NCBI Taxonomy" id="13706"/>
    <lineage>
        <taxon>Eukaryota</taxon>
        <taxon>Fungi</taxon>
        <taxon>Fungi incertae sedis</taxon>
        <taxon>Mucoromycota</taxon>
        <taxon>Mucoromycotina</taxon>
        <taxon>Mucoromycetes</taxon>
        <taxon>Mucorales</taxon>
        <taxon>Syncephalastraceae</taxon>
        <taxon>Syncephalastrum</taxon>
    </lineage>
</organism>
<evidence type="ECO:0000313" key="10">
    <source>
        <dbReference type="Proteomes" id="UP000242180"/>
    </source>
</evidence>
<feature type="transmembrane region" description="Helical" evidence="7">
    <location>
        <begin position="173"/>
        <end position="192"/>
    </location>
</feature>
<protein>
    <recommendedName>
        <fullName evidence="8">DUF202 domain-containing protein</fullName>
    </recommendedName>
</protein>
<dbReference type="InParanoid" id="A0A1X2H6R8"/>
<evidence type="ECO:0000256" key="1">
    <source>
        <dbReference type="ARBA" id="ARBA00004651"/>
    </source>
</evidence>
<proteinExistence type="predicted"/>
<dbReference type="Pfam" id="PF02656">
    <property type="entry name" value="DUF202"/>
    <property type="match status" value="1"/>
</dbReference>